<dbReference type="PANTHER" id="PTHR30466">
    <property type="entry name" value="FLAVIN REDUCTASE"/>
    <property type="match status" value="1"/>
</dbReference>
<evidence type="ECO:0000313" key="5">
    <source>
        <dbReference type="Proteomes" id="UP001597301"/>
    </source>
</evidence>
<dbReference type="Proteomes" id="UP001597301">
    <property type="component" value="Unassembled WGS sequence"/>
</dbReference>
<comment type="caution">
    <text evidence="4">The sequence shown here is derived from an EMBL/GenBank/DDBJ whole genome shotgun (WGS) entry which is preliminary data.</text>
</comment>
<comment type="similarity">
    <text evidence="1">Belongs to the non-flavoprotein flavin reductase family.</text>
</comment>
<protein>
    <submittedName>
        <fullName evidence="4">Flavin reductase family protein</fullName>
        <ecNumber evidence="4">1.-.-.-</ecNumber>
    </submittedName>
</protein>
<feature type="domain" description="Flavin reductase like" evidence="3">
    <location>
        <begin position="12"/>
        <end position="156"/>
    </location>
</feature>
<dbReference type="SMART" id="SM00903">
    <property type="entry name" value="Flavin_Reduct"/>
    <property type="match status" value="1"/>
</dbReference>
<keyword evidence="2 4" id="KW-0560">Oxidoreductase</keyword>
<organism evidence="4 5">
    <name type="scientific">Siminovitchia sediminis</name>
    <dbReference type="NCBI Taxonomy" id="1274353"/>
    <lineage>
        <taxon>Bacteria</taxon>
        <taxon>Bacillati</taxon>
        <taxon>Bacillota</taxon>
        <taxon>Bacilli</taxon>
        <taxon>Bacillales</taxon>
        <taxon>Bacillaceae</taxon>
        <taxon>Siminovitchia</taxon>
    </lineage>
</organism>
<gene>
    <name evidence="4" type="ORF">ACFSCZ_16250</name>
</gene>
<dbReference type="GO" id="GO:0016491">
    <property type="term" value="F:oxidoreductase activity"/>
    <property type="evidence" value="ECO:0007669"/>
    <property type="project" value="UniProtKB-KW"/>
</dbReference>
<dbReference type="InterPro" id="IPR012349">
    <property type="entry name" value="Split_barrel_FMN-bd"/>
</dbReference>
<dbReference type="SUPFAM" id="SSF50475">
    <property type="entry name" value="FMN-binding split barrel"/>
    <property type="match status" value="1"/>
</dbReference>
<evidence type="ECO:0000256" key="1">
    <source>
        <dbReference type="ARBA" id="ARBA00008898"/>
    </source>
</evidence>
<proteinExistence type="inferred from homology"/>
<keyword evidence="5" id="KW-1185">Reference proteome</keyword>
<dbReference type="Gene3D" id="2.30.110.10">
    <property type="entry name" value="Electron Transport, Fmn-binding Protein, Chain A"/>
    <property type="match status" value="1"/>
</dbReference>
<evidence type="ECO:0000313" key="4">
    <source>
        <dbReference type="EMBL" id="MFD1708269.1"/>
    </source>
</evidence>
<dbReference type="EMBL" id="JBHUEO010000066">
    <property type="protein sequence ID" value="MFD1708269.1"/>
    <property type="molecule type" value="Genomic_DNA"/>
</dbReference>
<sequence length="168" mass="18454">MQEVAELFKESMGRLATGVTVVTTEIDGRPWGMTVSACCSISMEPPLILVSLFTKNSGTKAIKDMQKFGVSILSNDQSEIAKAGAKPGAPKFFEDFVEVDSGKETYMVKDAMAHIHCKVDNTVIAGDHTIFIGLVEDVTIGDFSQPLLHFYRQFGTFTNKLEKKELLV</sequence>
<dbReference type="RefSeq" id="WP_380775368.1">
    <property type="nucleotide sequence ID" value="NZ_JBHUEO010000066.1"/>
</dbReference>
<dbReference type="Pfam" id="PF01613">
    <property type="entry name" value="Flavin_Reduct"/>
    <property type="match status" value="1"/>
</dbReference>
<reference evidence="5" key="1">
    <citation type="journal article" date="2019" name="Int. J. Syst. Evol. Microbiol.">
        <title>The Global Catalogue of Microorganisms (GCM) 10K type strain sequencing project: providing services to taxonomists for standard genome sequencing and annotation.</title>
        <authorList>
            <consortium name="The Broad Institute Genomics Platform"/>
            <consortium name="The Broad Institute Genome Sequencing Center for Infectious Disease"/>
            <person name="Wu L."/>
            <person name="Ma J."/>
        </authorList>
    </citation>
    <scope>NUCLEOTIDE SEQUENCE [LARGE SCALE GENOMIC DNA]</scope>
    <source>
        <strain evidence="5">CGMCC 1.12295</strain>
    </source>
</reference>
<evidence type="ECO:0000256" key="2">
    <source>
        <dbReference type="ARBA" id="ARBA00023002"/>
    </source>
</evidence>
<name>A0ABW4KJE1_9BACI</name>
<dbReference type="InterPro" id="IPR002563">
    <property type="entry name" value="Flavin_Rdtase-like_dom"/>
</dbReference>
<evidence type="ECO:0000259" key="3">
    <source>
        <dbReference type="SMART" id="SM00903"/>
    </source>
</evidence>
<dbReference type="EC" id="1.-.-.-" evidence="4"/>
<dbReference type="InterPro" id="IPR050268">
    <property type="entry name" value="NADH-dep_flavin_reductase"/>
</dbReference>
<dbReference type="PANTHER" id="PTHR30466:SF11">
    <property type="entry name" value="FLAVIN-DEPENDENT MONOOXYGENASE, REDUCTASE SUBUNIT HSAB"/>
    <property type="match status" value="1"/>
</dbReference>
<accession>A0ABW4KJE1</accession>